<dbReference type="AlphaFoldDB" id="A0A841Z1I8"/>
<protein>
    <recommendedName>
        <fullName evidence="5">Bacterial Ig domain-containing protein</fullName>
    </recommendedName>
</protein>
<evidence type="ECO:0000256" key="1">
    <source>
        <dbReference type="SAM" id="MobiDB-lite"/>
    </source>
</evidence>
<proteinExistence type="predicted"/>
<evidence type="ECO:0000256" key="2">
    <source>
        <dbReference type="SAM" id="Phobius"/>
    </source>
</evidence>
<feature type="region of interest" description="Disordered" evidence="1">
    <location>
        <begin position="219"/>
        <end position="253"/>
    </location>
</feature>
<dbReference type="Proteomes" id="UP000569903">
    <property type="component" value="Unassembled WGS sequence"/>
</dbReference>
<feature type="transmembrane region" description="Helical" evidence="2">
    <location>
        <begin position="28"/>
        <end position="45"/>
    </location>
</feature>
<keyword evidence="2" id="KW-0812">Transmembrane</keyword>
<evidence type="ECO:0000313" key="4">
    <source>
        <dbReference type="Proteomes" id="UP000569903"/>
    </source>
</evidence>
<dbReference type="EMBL" id="JAARQN010000014">
    <property type="protein sequence ID" value="MBC1458703.1"/>
    <property type="molecule type" value="Genomic_DNA"/>
</dbReference>
<feature type="compositionally biased region" description="Polar residues" evidence="1">
    <location>
        <begin position="277"/>
        <end position="292"/>
    </location>
</feature>
<keyword evidence="2" id="KW-0472">Membrane</keyword>
<reference evidence="3 4" key="1">
    <citation type="submission" date="2020-03" db="EMBL/GenBank/DDBJ databases">
        <title>Soil Listeria distribution.</title>
        <authorList>
            <person name="Liao J."/>
            <person name="Wiedmann M."/>
        </authorList>
    </citation>
    <scope>NUCLEOTIDE SEQUENCE [LARGE SCALE GENOMIC DNA]</scope>
    <source>
        <strain evidence="3 4">FSL L7-1614</strain>
    </source>
</reference>
<gene>
    <name evidence="3" type="ORF">HB850_13140</name>
</gene>
<accession>A0A841Z1I8</accession>
<comment type="caution">
    <text evidence="3">The sequence shown here is derived from an EMBL/GenBank/DDBJ whole genome shotgun (WGS) entry which is preliminary data.</text>
</comment>
<keyword evidence="2" id="KW-1133">Transmembrane helix</keyword>
<feature type="region of interest" description="Disordered" evidence="1">
    <location>
        <begin position="277"/>
        <end position="299"/>
    </location>
</feature>
<dbReference type="RefSeq" id="WP_185389810.1">
    <property type="nucleotide sequence ID" value="NZ_JAARQN010000014.1"/>
</dbReference>
<evidence type="ECO:0000313" key="3">
    <source>
        <dbReference type="EMBL" id="MBC1458703.1"/>
    </source>
</evidence>
<name>A0A841Z1I8_9LIST</name>
<evidence type="ECO:0008006" key="5">
    <source>
        <dbReference type="Google" id="ProtNLM"/>
    </source>
</evidence>
<feature type="region of interest" description="Disordered" evidence="1">
    <location>
        <begin position="101"/>
        <end position="122"/>
    </location>
</feature>
<organism evidence="3 4">
    <name type="scientific">Listeria newyorkensis</name>
    <dbReference type="NCBI Taxonomy" id="1497681"/>
    <lineage>
        <taxon>Bacteria</taxon>
        <taxon>Bacillati</taxon>
        <taxon>Bacillota</taxon>
        <taxon>Bacilli</taxon>
        <taxon>Bacillales</taxon>
        <taxon>Listeriaceae</taxon>
        <taxon>Listeria</taxon>
    </lineage>
</organism>
<feature type="compositionally biased region" description="Basic and acidic residues" evidence="1">
    <location>
        <begin position="219"/>
        <end position="244"/>
    </location>
</feature>
<feature type="compositionally biased region" description="Low complexity" evidence="1">
    <location>
        <begin position="101"/>
        <end position="117"/>
    </location>
</feature>
<sequence length="299" mass="32631">MIELAFICVFLGLLMLFARKKSFKKGMSLFLAIGIIGIILAGCGASSDELTKEDTPATTQEDKTPKLILNSESTFESDENGTVTISGKTLPDAALTLVASSQPDQTDQTDQTATSDSNGNFSFEITEVPNDGSAVLTTTWKGQNKSKDVTYQANPTYKAKVAKIEQEKQVAEAKRVEAEKLEQARIAEAQRVEAARIAEENKKAEEKRVADQEAAAEKARIAAAAQKEREAAEQREAAQRKQAEEQQPADNQGEMVYVTATGKRYHFDQNCHGLNNSNGETQVTLSDAQSRGLTKCKFE</sequence>